<protein>
    <submittedName>
        <fullName evidence="5">Related to transcription initiation factor IID 250K chain splice form 2</fullName>
    </submittedName>
</protein>
<feature type="compositionally biased region" description="Acidic residues" evidence="3">
    <location>
        <begin position="1"/>
        <end position="15"/>
    </location>
</feature>
<keyword evidence="2" id="KW-0539">Nucleus</keyword>
<accession>A0A1E1MTG4</accession>
<dbReference type="GO" id="GO:0003743">
    <property type="term" value="F:translation initiation factor activity"/>
    <property type="evidence" value="ECO:0007669"/>
    <property type="project" value="UniProtKB-KW"/>
</dbReference>
<feature type="compositionally biased region" description="Acidic residues" evidence="3">
    <location>
        <begin position="70"/>
        <end position="87"/>
    </location>
</feature>
<keyword evidence="6" id="KW-1185">Reference proteome</keyword>
<feature type="compositionally biased region" description="Basic and acidic residues" evidence="3">
    <location>
        <begin position="56"/>
        <end position="69"/>
    </location>
</feature>
<feature type="compositionally biased region" description="Polar residues" evidence="3">
    <location>
        <begin position="39"/>
        <end position="50"/>
    </location>
</feature>
<keyword evidence="5" id="KW-0648">Protein biosynthesis</keyword>
<dbReference type="GO" id="GO:0017025">
    <property type="term" value="F:TBP-class protein binding"/>
    <property type="evidence" value="ECO:0007669"/>
    <property type="project" value="InterPro"/>
</dbReference>
<dbReference type="AlphaFoldDB" id="A0A1E1MTG4"/>
<dbReference type="Proteomes" id="UP000177625">
    <property type="component" value="Unassembled WGS sequence"/>
</dbReference>
<organism evidence="5 6">
    <name type="scientific">Rhynchosporium secalis</name>
    <name type="common">Barley scald fungus</name>
    <dbReference type="NCBI Taxonomy" id="38038"/>
    <lineage>
        <taxon>Eukaryota</taxon>
        <taxon>Fungi</taxon>
        <taxon>Dikarya</taxon>
        <taxon>Ascomycota</taxon>
        <taxon>Pezizomycotina</taxon>
        <taxon>Leotiomycetes</taxon>
        <taxon>Helotiales</taxon>
        <taxon>Ploettnerulaceae</taxon>
        <taxon>Rhynchosporium</taxon>
    </lineage>
</organism>
<dbReference type="GO" id="GO:0004402">
    <property type="term" value="F:histone acetyltransferase activity"/>
    <property type="evidence" value="ECO:0007669"/>
    <property type="project" value="InterPro"/>
</dbReference>
<keyword evidence="5" id="KW-0396">Initiation factor</keyword>
<dbReference type="InterPro" id="IPR040240">
    <property type="entry name" value="TAF1"/>
</dbReference>
<dbReference type="PANTHER" id="PTHR13900">
    <property type="entry name" value="TRANSCRIPTION INITIATION FACTOR TFIID"/>
    <property type="match status" value="1"/>
</dbReference>
<comment type="subcellular location">
    <subcellularLocation>
        <location evidence="1">Nucleus</location>
    </subcellularLocation>
</comment>
<feature type="domain" description="Transcription initiation factor TFIID subunit 1 histone acetyltransferase" evidence="4">
    <location>
        <begin position="410"/>
        <end position="864"/>
    </location>
</feature>
<evidence type="ECO:0000259" key="4">
    <source>
        <dbReference type="Pfam" id="PF12157"/>
    </source>
</evidence>
<dbReference type="PANTHER" id="PTHR13900:SF0">
    <property type="entry name" value="TRANSCRIPTION INITIATION FACTOR TFIID SUBUNIT 1"/>
    <property type="match status" value="1"/>
</dbReference>
<feature type="region of interest" description="Disordered" evidence="3">
    <location>
        <begin position="991"/>
        <end position="1038"/>
    </location>
</feature>
<feature type="region of interest" description="Disordered" evidence="3">
    <location>
        <begin position="1"/>
        <end position="148"/>
    </location>
</feature>
<proteinExistence type="predicted"/>
<evidence type="ECO:0000256" key="3">
    <source>
        <dbReference type="SAM" id="MobiDB-lite"/>
    </source>
</evidence>
<dbReference type="EMBL" id="FJVC01000589">
    <property type="protein sequence ID" value="CZT52374.1"/>
    <property type="molecule type" value="Genomic_DNA"/>
</dbReference>
<evidence type="ECO:0000256" key="1">
    <source>
        <dbReference type="ARBA" id="ARBA00004123"/>
    </source>
</evidence>
<evidence type="ECO:0000313" key="6">
    <source>
        <dbReference type="Proteomes" id="UP000177625"/>
    </source>
</evidence>
<dbReference type="GO" id="GO:0051123">
    <property type="term" value="P:RNA polymerase II preinitiation complex assembly"/>
    <property type="evidence" value="ECO:0007669"/>
    <property type="project" value="TreeGrafter"/>
</dbReference>
<dbReference type="Pfam" id="PF12157">
    <property type="entry name" value="DUF3591"/>
    <property type="match status" value="1"/>
</dbReference>
<dbReference type="GO" id="GO:0005669">
    <property type="term" value="C:transcription factor TFIID complex"/>
    <property type="evidence" value="ECO:0007669"/>
    <property type="project" value="InterPro"/>
</dbReference>
<dbReference type="InterPro" id="IPR022591">
    <property type="entry name" value="TAF1_HAT_dom"/>
</dbReference>
<evidence type="ECO:0000313" key="5">
    <source>
        <dbReference type="EMBL" id="CZT52374.1"/>
    </source>
</evidence>
<gene>
    <name evidence="5" type="ORF">RSE6_13706</name>
</gene>
<name>A0A1E1MTG4_RHYSE</name>
<feature type="compositionally biased region" description="Gly residues" evidence="3">
    <location>
        <begin position="1083"/>
        <end position="1100"/>
    </location>
</feature>
<feature type="compositionally biased region" description="Acidic residues" evidence="3">
    <location>
        <begin position="103"/>
        <end position="114"/>
    </location>
</feature>
<feature type="region of interest" description="Disordered" evidence="3">
    <location>
        <begin position="1071"/>
        <end position="1108"/>
    </location>
</feature>
<dbReference type="GO" id="GO:0016251">
    <property type="term" value="F:RNA polymerase II general transcription initiation factor activity"/>
    <property type="evidence" value="ECO:0007669"/>
    <property type="project" value="InterPro"/>
</dbReference>
<sequence length="1108" mass="122804">MEDLVTEEPIMEEPDFNSMSESDWKKQAEEDERAFSAVLNGQQEGTTLPDQDTLFDSERPLDLGVKADDAQDFEDISDDDLPEEEEASGDKIDDAPGLTDDATGNDEYDDDDLFGDSGRASSPFDFEDPTQSSAGQEPRVGSGLTLPSIAPEPEVVDLRALNFPDQLAADEEDGMPKGEAEINAYLAENWPTYEKDAILNFNQLFPPQLSHFVGRSSDKLPKPLHPTKVSLNIAADQEKAFRSVGAAQSDKYTRIAEEEAKGLVSIVEDSEDGGDSDDEFDYAPITDKVGGKSMLDLDIICADFEMVDIPAPTPAPIEEDVQDEWEREFLGPTKKRKADFEFLFKPRIPMPNFDNYERMTAQTAKRVVLDLNDPHLLVEVAEVDRTAKRRCTGLNKRAPKDVKAALNQRFNISNDEAYSHLKNNHGKVRATVGNISVEHSLPAQKLAWPYYQVKLNDHQARTYHRPQLQVGKFLHQNITFSKPGMRKKRDMRTLTAEQAFKETKDLSLADYYATATLVEYSEEYPTVLSNFGMGNRIINYYRRKGADDQKEPAKFEDRVGDTTILLPEDKSPFAIFGTVDPGETVRTIHNAMYRAPIFKHEPKNTDFLVIRSSTGVGGSSWHIRHIDNLFVAGQQLPSLEIPGPHARRVTNAAKHRMKMVTWRKMRHSQRAEVSLKEITEHVADSTESQNRQKLKEFLIYDKTTKTYTAKPGEGPLDEIYVRTLVKPEEVCALDAMQVGACHLLDAGYTLDKEDMDDGDPGNQSLEQKLTPWNTTKAFCEAAAEKAMLELHGAGDPTGCGLGISMIKTSMKGGYLEGIKEGDVPAAKQALDRKANGGHQYNVRVQQDLYGGAIQRIWNGQMETLSDPKEPDDMDVDMPAGEEVATADRTPQSMATPAFNDNESSFSDDSQQRVLKISRWTKNKFGQDQEVTEVIRDQKVINMYLKRRIEIDMAGVNVLDWVPTGDPETDEIMKARHVLVKPVAIKAELERLNRNKDRRHHRNALKSGITKGGKPSKSKGLKSAASGMLSPSSTLAPSIEKAAGTTRKCANCGQAGHIKTNKKLCPMLNGTMKPDEQPASNSGFGNGDFGAGGGFGDGGFGAPQPSAFA</sequence>
<evidence type="ECO:0000256" key="2">
    <source>
        <dbReference type="ARBA" id="ARBA00023242"/>
    </source>
</evidence>
<reference evidence="6" key="1">
    <citation type="submission" date="2016-03" db="EMBL/GenBank/DDBJ databases">
        <authorList>
            <person name="Guldener U."/>
        </authorList>
    </citation>
    <scope>NUCLEOTIDE SEQUENCE [LARGE SCALE GENOMIC DNA]</scope>
</reference>